<dbReference type="SUPFAM" id="SSF52833">
    <property type="entry name" value="Thioredoxin-like"/>
    <property type="match status" value="1"/>
</dbReference>
<dbReference type="Proteomes" id="UP000240490">
    <property type="component" value="Unassembled WGS sequence"/>
</dbReference>
<dbReference type="InterPro" id="IPR011893">
    <property type="entry name" value="Selenoprotein_Rdx-typ"/>
</dbReference>
<evidence type="ECO:0008006" key="4">
    <source>
        <dbReference type="Google" id="ProtNLM"/>
    </source>
</evidence>
<protein>
    <recommendedName>
        <fullName evidence="4">Selenoprotein</fullName>
    </recommendedName>
</protein>
<dbReference type="AlphaFoldDB" id="A0A2R6AUE6"/>
<proteinExistence type="predicted"/>
<evidence type="ECO:0000313" key="2">
    <source>
        <dbReference type="EMBL" id="PSN89963.1"/>
    </source>
</evidence>
<dbReference type="Gene3D" id="3.40.30.10">
    <property type="entry name" value="Glutaredoxin"/>
    <property type="match status" value="1"/>
</dbReference>
<comment type="caution">
    <text evidence="2">The sequence shown here is derived from an EMBL/GenBank/DDBJ whole genome shotgun (WGS) entry which is preliminary data.</text>
</comment>
<gene>
    <name evidence="2" type="ORF">B9Q08_05810</name>
</gene>
<name>A0A2R6AUE6_9ARCH</name>
<evidence type="ECO:0000256" key="1">
    <source>
        <dbReference type="ARBA" id="ARBA00023284"/>
    </source>
</evidence>
<dbReference type="Pfam" id="PF10262">
    <property type="entry name" value="Rdx"/>
    <property type="match status" value="1"/>
</dbReference>
<organism evidence="2 3">
    <name type="scientific">Candidatus Marsarchaeota G2 archaeon ECH_B_SAG-M15</name>
    <dbReference type="NCBI Taxonomy" id="1978162"/>
    <lineage>
        <taxon>Archaea</taxon>
        <taxon>Candidatus Marsarchaeota</taxon>
        <taxon>Candidatus Marsarchaeota group 2</taxon>
    </lineage>
</organism>
<evidence type="ECO:0000313" key="3">
    <source>
        <dbReference type="Proteomes" id="UP000240490"/>
    </source>
</evidence>
<dbReference type="InterPro" id="IPR036249">
    <property type="entry name" value="Thioredoxin-like_sf"/>
</dbReference>
<reference evidence="2 3" key="1">
    <citation type="submission" date="2017-04" db="EMBL/GenBank/DDBJ databases">
        <title>Novel microbial lineages endemic to geothermal iron-oxide mats fill important gaps in the evolutionary history of Archaea.</title>
        <authorList>
            <person name="Jay Z.J."/>
            <person name="Beam J.P."/>
            <person name="Dlakic M."/>
            <person name="Rusch D.B."/>
            <person name="Kozubal M.A."/>
            <person name="Inskeep W.P."/>
        </authorList>
    </citation>
    <scope>NUCLEOTIDE SEQUENCE [LARGE SCALE GENOMIC DNA]</scope>
    <source>
        <strain evidence="2">ECH_B_SAG-M15</strain>
    </source>
</reference>
<dbReference type="EMBL" id="NEXJ01000101">
    <property type="protein sequence ID" value="PSN89963.1"/>
    <property type="molecule type" value="Genomic_DNA"/>
</dbReference>
<sequence length="91" mass="10025">MEYEIEFCVGCYLEAAVEVAKGLFQSNPHAENFSVKLKAGEAGEFKISRDNQTLYLKDEEKSLPPIKNLIAELEKFVGFTPASDCGPSCSC</sequence>
<accession>A0A2R6AUE6</accession>
<keyword evidence="1" id="KW-0676">Redox-active center</keyword>